<evidence type="ECO:0000259" key="7">
    <source>
        <dbReference type="Pfam" id="PF10283"/>
    </source>
</evidence>
<comment type="similarity">
    <text evidence="3">Belongs to the HPF1 family.</text>
</comment>
<evidence type="ECO:0000256" key="4">
    <source>
        <dbReference type="ARBA" id="ARBA00022454"/>
    </source>
</evidence>
<dbReference type="InterPro" id="IPR019361">
    <property type="entry name" value="HPF1"/>
</dbReference>
<feature type="compositionally biased region" description="Basic residues" evidence="6">
    <location>
        <begin position="64"/>
        <end position="76"/>
    </location>
</feature>
<dbReference type="Pfam" id="PF10228">
    <property type="entry name" value="HPF1"/>
    <property type="match status" value="1"/>
</dbReference>
<evidence type="ECO:0000256" key="6">
    <source>
        <dbReference type="SAM" id="MobiDB-lite"/>
    </source>
</evidence>
<feature type="compositionally biased region" description="Acidic residues" evidence="6">
    <location>
        <begin position="35"/>
        <end position="46"/>
    </location>
</feature>
<evidence type="ECO:0000256" key="1">
    <source>
        <dbReference type="ARBA" id="ARBA00004123"/>
    </source>
</evidence>
<dbReference type="GO" id="GO:0072572">
    <property type="term" value="F:poly-ADP-D-ribose binding"/>
    <property type="evidence" value="ECO:0007669"/>
    <property type="project" value="TreeGrafter"/>
</dbReference>
<sequence length="424" mass="49267">MMASLRPKCTYWEKCYRTNANHRRQFRHPEPKPMEDDDVSEPEIEQPNEASSSTASTSSEKKSPTKKHSTNRKRKRLNDSVVISSDSEEEKTEEKTKKKKTVCSAVPDTSNLSEKQRRIVWSKHLFSIYGMKMPTDFYDFYDFVLELDPDNPCSSLETFLPGANLVGPFEVIRGDFDEQSILSIHLHWRYYFDPPEFMTILVNEKSGLHFGYFRDDPSELPCCIASNGGNDDYVFQPVGGNLFEMISFMMEQQTKNRKFVSTNSSKSAVKLFEKHAKMNKYSLEKKTFLKRFKSRKKNVVCTTFHKLGMVVPFEDDYGYRPIPQSDRELKKILKRMNSQKESGEEVNGDELDQTLTYISYADDEGDPGMGLQLGLNLFCSFPMFEKEALRLMSQAYSFLNRVAFKKIVDIHIRHRRRMEISQLS</sequence>
<keyword evidence="4" id="KW-0158">Chromosome</keyword>
<reference evidence="8" key="1">
    <citation type="submission" date="2017-11" db="EMBL/GenBank/DDBJ databases">
        <title>The sensing device of the deep-sea amphipod.</title>
        <authorList>
            <person name="Kobayashi H."/>
            <person name="Nagahama T."/>
            <person name="Arai W."/>
            <person name="Sasagawa Y."/>
            <person name="Umeda M."/>
            <person name="Hayashi T."/>
            <person name="Nikaido I."/>
            <person name="Watanabe H."/>
            <person name="Oguri K."/>
            <person name="Kitazato H."/>
            <person name="Fujioka K."/>
            <person name="Kido Y."/>
            <person name="Takami H."/>
        </authorList>
    </citation>
    <scope>NUCLEOTIDE SEQUENCE</scope>
    <source>
        <tissue evidence="8">Whole body</tissue>
    </source>
</reference>
<dbReference type="EMBL" id="IACT01008562">
    <property type="protein sequence ID" value="LAC27674.1"/>
    <property type="molecule type" value="mRNA"/>
</dbReference>
<dbReference type="AlphaFoldDB" id="A0A6A7GBI9"/>
<evidence type="ECO:0000256" key="5">
    <source>
        <dbReference type="ARBA" id="ARBA00023242"/>
    </source>
</evidence>
<feature type="domain" description="PBZ-type" evidence="7">
    <location>
        <begin position="6"/>
        <end position="30"/>
    </location>
</feature>
<feature type="region of interest" description="Disordered" evidence="6">
    <location>
        <begin position="20"/>
        <end position="109"/>
    </location>
</feature>
<comment type="subcellular location">
    <subcellularLocation>
        <location evidence="2">Chromosome</location>
    </subcellularLocation>
    <subcellularLocation>
        <location evidence="1">Nucleus</location>
    </subcellularLocation>
</comment>
<dbReference type="GO" id="GO:0006974">
    <property type="term" value="P:DNA damage response"/>
    <property type="evidence" value="ECO:0007669"/>
    <property type="project" value="InterPro"/>
</dbReference>
<protein>
    <submittedName>
        <fullName evidence="8">Histone PARylation factor 1-like</fullName>
    </submittedName>
</protein>
<dbReference type="PANTHER" id="PTHR13386">
    <property type="entry name" value="HISTONE PARYLATION FACTOR 1"/>
    <property type="match status" value="1"/>
</dbReference>
<accession>A0A6A7GBI9</accession>
<dbReference type="Pfam" id="PF10283">
    <property type="entry name" value="zf-CCHH"/>
    <property type="match status" value="1"/>
</dbReference>
<name>A0A6A7GBI9_9CRUS</name>
<dbReference type="GO" id="GO:0005694">
    <property type="term" value="C:chromosome"/>
    <property type="evidence" value="ECO:0007669"/>
    <property type="project" value="UniProtKB-SubCell"/>
</dbReference>
<keyword evidence="5" id="KW-0539">Nucleus</keyword>
<evidence type="ECO:0000256" key="3">
    <source>
        <dbReference type="ARBA" id="ARBA00010803"/>
    </source>
</evidence>
<proteinExistence type="evidence at transcript level"/>
<evidence type="ECO:0000313" key="8">
    <source>
        <dbReference type="EMBL" id="LAC27674.1"/>
    </source>
</evidence>
<evidence type="ECO:0000256" key="2">
    <source>
        <dbReference type="ARBA" id="ARBA00004286"/>
    </source>
</evidence>
<dbReference type="GO" id="GO:0042393">
    <property type="term" value="F:histone binding"/>
    <property type="evidence" value="ECO:0007669"/>
    <property type="project" value="InterPro"/>
</dbReference>
<dbReference type="PANTHER" id="PTHR13386:SF1">
    <property type="entry name" value="HISTONE PARYLATION FACTOR 1"/>
    <property type="match status" value="1"/>
</dbReference>
<dbReference type="GO" id="GO:0005634">
    <property type="term" value="C:nucleus"/>
    <property type="evidence" value="ECO:0007669"/>
    <property type="project" value="UniProtKB-SubCell"/>
</dbReference>
<organism evidence="8">
    <name type="scientific">Hirondellea gigas</name>
    <dbReference type="NCBI Taxonomy" id="1518452"/>
    <lineage>
        <taxon>Eukaryota</taxon>
        <taxon>Metazoa</taxon>
        <taxon>Ecdysozoa</taxon>
        <taxon>Arthropoda</taxon>
        <taxon>Crustacea</taxon>
        <taxon>Multicrustacea</taxon>
        <taxon>Malacostraca</taxon>
        <taxon>Eumalacostraca</taxon>
        <taxon>Peracarida</taxon>
        <taxon>Amphipoda</taxon>
        <taxon>Amphilochidea</taxon>
        <taxon>Lysianassida</taxon>
        <taxon>Lysianassidira</taxon>
        <taxon>Lysianassoidea</taxon>
        <taxon>Lysianassidae</taxon>
        <taxon>Hirondellea</taxon>
    </lineage>
</organism>
<dbReference type="InterPro" id="IPR019406">
    <property type="entry name" value="APLF_PBZ"/>
</dbReference>